<keyword evidence="2" id="KW-1133">Transmembrane helix</keyword>
<keyword evidence="2" id="KW-0472">Membrane</keyword>
<reference evidence="3 4" key="1">
    <citation type="submission" date="2016-10" db="EMBL/GenBank/DDBJ databases">
        <authorList>
            <person name="de Groot N.N."/>
        </authorList>
    </citation>
    <scope>NUCLEOTIDE SEQUENCE [LARGE SCALE GENOMIC DNA]</scope>
    <source>
        <strain evidence="3 4">DSM 21741</strain>
    </source>
</reference>
<organism evidence="3 4">
    <name type="scientific">Friedmanniella luteola</name>
    <dbReference type="NCBI Taxonomy" id="546871"/>
    <lineage>
        <taxon>Bacteria</taxon>
        <taxon>Bacillati</taxon>
        <taxon>Actinomycetota</taxon>
        <taxon>Actinomycetes</taxon>
        <taxon>Propionibacteriales</taxon>
        <taxon>Nocardioidaceae</taxon>
        <taxon>Friedmanniella</taxon>
    </lineage>
</organism>
<feature type="transmembrane region" description="Helical" evidence="2">
    <location>
        <begin position="113"/>
        <end position="133"/>
    </location>
</feature>
<evidence type="ECO:0000313" key="3">
    <source>
        <dbReference type="EMBL" id="SDR78420.1"/>
    </source>
</evidence>
<protein>
    <submittedName>
        <fullName evidence="3">Uncharacterized protein</fullName>
    </submittedName>
</protein>
<keyword evidence="2" id="KW-0812">Transmembrane</keyword>
<gene>
    <name evidence="3" type="ORF">SAMN04488543_0454</name>
</gene>
<evidence type="ECO:0000256" key="2">
    <source>
        <dbReference type="SAM" id="Phobius"/>
    </source>
</evidence>
<dbReference type="Proteomes" id="UP000199092">
    <property type="component" value="Chromosome I"/>
</dbReference>
<evidence type="ECO:0000313" key="4">
    <source>
        <dbReference type="Proteomes" id="UP000199092"/>
    </source>
</evidence>
<keyword evidence="4" id="KW-1185">Reference proteome</keyword>
<feature type="region of interest" description="Disordered" evidence="1">
    <location>
        <begin position="52"/>
        <end position="78"/>
    </location>
</feature>
<dbReference type="AlphaFoldDB" id="A0A1H1LVL4"/>
<sequence>MSSPAAPPPPGRPWSAATTDPGLDAVESLYRGATGRSGLRAFEPALRPPEGTLDHSWLFRPDQPAASPRAATAGDATTGAGRALLTTTSGLAVLTPAPAVRWSPTTRPAARRWPAAALLAGGLGCALLLLAFLTAR</sequence>
<feature type="region of interest" description="Disordered" evidence="1">
    <location>
        <begin position="1"/>
        <end position="23"/>
    </location>
</feature>
<feature type="compositionally biased region" description="Pro residues" evidence="1">
    <location>
        <begin position="1"/>
        <end position="12"/>
    </location>
</feature>
<dbReference type="STRING" id="546871.SAMN04488543_0454"/>
<dbReference type="EMBL" id="LT629749">
    <property type="protein sequence ID" value="SDR78420.1"/>
    <property type="molecule type" value="Genomic_DNA"/>
</dbReference>
<name>A0A1H1LVL4_9ACTN</name>
<accession>A0A1H1LVL4</accession>
<dbReference type="RefSeq" id="WP_091409587.1">
    <property type="nucleotide sequence ID" value="NZ_LT629749.1"/>
</dbReference>
<proteinExistence type="predicted"/>
<evidence type="ECO:0000256" key="1">
    <source>
        <dbReference type="SAM" id="MobiDB-lite"/>
    </source>
</evidence>